<keyword evidence="2" id="KW-0808">Transferase</keyword>
<dbReference type="PANTHER" id="PTHR43610">
    <property type="entry name" value="BLL6696 PROTEIN"/>
    <property type="match status" value="1"/>
</dbReference>
<dbReference type="InterPro" id="IPR016181">
    <property type="entry name" value="Acyl_CoA_acyltransferase"/>
</dbReference>
<evidence type="ECO:0000259" key="1">
    <source>
        <dbReference type="PROSITE" id="PS51186"/>
    </source>
</evidence>
<protein>
    <submittedName>
        <fullName evidence="2">N-acetyltransferase</fullName>
    </submittedName>
</protein>
<dbReference type="GO" id="GO:0016747">
    <property type="term" value="F:acyltransferase activity, transferring groups other than amino-acyl groups"/>
    <property type="evidence" value="ECO:0007669"/>
    <property type="project" value="InterPro"/>
</dbReference>
<evidence type="ECO:0000313" key="3">
    <source>
        <dbReference type="Proteomes" id="UP000309215"/>
    </source>
</evidence>
<dbReference type="Pfam" id="PF13302">
    <property type="entry name" value="Acetyltransf_3"/>
    <property type="match status" value="1"/>
</dbReference>
<name>A0A4U1IS88_9BACT</name>
<sequence length="196" mass="21625">MDPRPITLEGRHVRLEPLTLAHAPALLAALAEDESIWRWMSIEPPLSLEAMEAHVTSALEAHASGTTVAFVQVSLGDGRVCGATRYLSISRIDRGLEIGWTWIGKRWQRTAINTEAKFLLLQHAFEGLGAARVQLKTDARNLQSQAAIARIGGVREGVLRKYQKTRGGHLRDTVMFSLVEDEWPAAKERLVAKLGG</sequence>
<organism evidence="2 3">
    <name type="scientific">Polyangium fumosum</name>
    <dbReference type="NCBI Taxonomy" id="889272"/>
    <lineage>
        <taxon>Bacteria</taxon>
        <taxon>Pseudomonadati</taxon>
        <taxon>Myxococcota</taxon>
        <taxon>Polyangia</taxon>
        <taxon>Polyangiales</taxon>
        <taxon>Polyangiaceae</taxon>
        <taxon>Polyangium</taxon>
    </lineage>
</organism>
<dbReference type="PANTHER" id="PTHR43610:SF1">
    <property type="entry name" value="N-ACETYLTRANSFERASE DOMAIN-CONTAINING PROTEIN"/>
    <property type="match status" value="1"/>
</dbReference>
<dbReference type="PROSITE" id="PS51186">
    <property type="entry name" value="GNAT"/>
    <property type="match status" value="1"/>
</dbReference>
<keyword evidence="3" id="KW-1185">Reference proteome</keyword>
<dbReference type="RefSeq" id="WP_136935236.1">
    <property type="nucleotide sequence ID" value="NZ_SSMQ01000082.1"/>
</dbReference>
<dbReference type="InterPro" id="IPR000182">
    <property type="entry name" value="GNAT_dom"/>
</dbReference>
<comment type="caution">
    <text evidence="2">The sequence shown here is derived from an EMBL/GenBank/DDBJ whole genome shotgun (WGS) entry which is preliminary data.</text>
</comment>
<feature type="domain" description="N-acetyltransferase" evidence="1">
    <location>
        <begin position="25"/>
        <end position="180"/>
    </location>
</feature>
<dbReference type="SUPFAM" id="SSF55729">
    <property type="entry name" value="Acyl-CoA N-acyltransferases (Nat)"/>
    <property type="match status" value="1"/>
</dbReference>
<proteinExistence type="predicted"/>
<reference evidence="2 3" key="1">
    <citation type="submission" date="2019-04" db="EMBL/GenBank/DDBJ databases">
        <authorList>
            <person name="Li Y."/>
            <person name="Wang J."/>
        </authorList>
    </citation>
    <scope>NUCLEOTIDE SEQUENCE [LARGE SCALE GENOMIC DNA]</scope>
    <source>
        <strain evidence="2 3">DSM 14668</strain>
    </source>
</reference>
<accession>A0A4U1IS88</accession>
<dbReference type="OrthoDB" id="5295305at2"/>
<dbReference type="AlphaFoldDB" id="A0A4U1IS88"/>
<dbReference type="Gene3D" id="3.40.630.30">
    <property type="match status" value="1"/>
</dbReference>
<evidence type="ECO:0000313" key="2">
    <source>
        <dbReference type="EMBL" id="TKC97162.1"/>
    </source>
</evidence>
<gene>
    <name evidence="2" type="ORF">E8A74_44445</name>
</gene>
<dbReference type="EMBL" id="SSMQ01000082">
    <property type="protein sequence ID" value="TKC97162.1"/>
    <property type="molecule type" value="Genomic_DNA"/>
</dbReference>
<dbReference type="Proteomes" id="UP000309215">
    <property type="component" value="Unassembled WGS sequence"/>
</dbReference>